<name>A0A1Y1VGH9_9FUNG</name>
<evidence type="ECO:0000256" key="5">
    <source>
        <dbReference type="ARBA" id="ARBA00022801"/>
    </source>
</evidence>
<dbReference type="InterPro" id="IPR036444">
    <property type="entry name" value="PLipase_A2_dom_sf"/>
</dbReference>
<evidence type="ECO:0000256" key="4">
    <source>
        <dbReference type="ARBA" id="ARBA00022729"/>
    </source>
</evidence>
<dbReference type="Gene3D" id="1.20.90.10">
    <property type="entry name" value="Phospholipase A2 domain"/>
    <property type="match status" value="1"/>
</dbReference>
<dbReference type="GO" id="GO:0004623">
    <property type="term" value="F:phospholipase A2 activity"/>
    <property type="evidence" value="ECO:0007669"/>
    <property type="project" value="InterPro"/>
</dbReference>
<evidence type="ECO:0000313" key="9">
    <source>
        <dbReference type="EMBL" id="ORX55837.1"/>
    </source>
</evidence>
<comment type="caution">
    <text evidence="7">Lacks conserved residue(s) required for the propagation of feature annotation.</text>
</comment>
<dbReference type="SMART" id="SM00270">
    <property type="entry name" value="ChtBD1"/>
    <property type="match status" value="1"/>
</dbReference>
<feature type="disulfide bond" evidence="7">
    <location>
        <begin position="17"/>
        <end position="31"/>
    </location>
</feature>
<evidence type="ECO:0000256" key="1">
    <source>
        <dbReference type="ARBA" id="ARBA00001941"/>
    </source>
</evidence>
<organism evidence="9 10">
    <name type="scientific">Piromyces finnis</name>
    <dbReference type="NCBI Taxonomy" id="1754191"/>
    <lineage>
        <taxon>Eukaryota</taxon>
        <taxon>Fungi</taxon>
        <taxon>Fungi incertae sedis</taxon>
        <taxon>Chytridiomycota</taxon>
        <taxon>Chytridiomycota incertae sedis</taxon>
        <taxon>Neocallimastigomycetes</taxon>
        <taxon>Neocallimastigales</taxon>
        <taxon>Neocallimastigaceae</taxon>
        <taxon>Piromyces</taxon>
    </lineage>
</organism>
<dbReference type="GO" id="GO:0008061">
    <property type="term" value="F:chitin binding"/>
    <property type="evidence" value="ECO:0007669"/>
    <property type="project" value="UniProtKB-UniRule"/>
</dbReference>
<gene>
    <name evidence="9" type="ORF">BCR36DRAFT_581007</name>
</gene>
<keyword evidence="6" id="KW-0119">Carbohydrate metabolism</keyword>
<dbReference type="GO" id="GO:0046872">
    <property type="term" value="F:metal ion binding"/>
    <property type="evidence" value="ECO:0007669"/>
    <property type="project" value="UniProtKB-KW"/>
</dbReference>
<keyword evidence="10" id="KW-1185">Reference proteome</keyword>
<comment type="cofactor">
    <cofactor evidence="1">
        <name>Co(2+)</name>
        <dbReference type="ChEBI" id="CHEBI:48828"/>
    </cofactor>
</comment>
<dbReference type="InterPro" id="IPR036861">
    <property type="entry name" value="Endochitinase-like_sf"/>
</dbReference>
<feature type="domain" description="Chitin-binding type-1" evidence="8">
    <location>
        <begin position="2"/>
        <end position="44"/>
    </location>
</feature>
<evidence type="ECO:0000256" key="3">
    <source>
        <dbReference type="ARBA" id="ARBA00022723"/>
    </source>
</evidence>
<keyword evidence="2 7" id="KW-0147">Chitin-binding</keyword>
<evidence type="ECO:0000259" key="8">
    <source>
        <dbReference type="PROSITE" id="PS50941"/>
    </source>
</evidence>
<reference evidence="9 10" key="1">
    <citation type="submission" date="2016-08" db="EMBL/GenBank/DDBJ databases">
        <title>Genomes of anaerobic fungi encode conserved fungal cellulosomes for biomass hydrolysis.</title>
        <authorList>
            <consortium name="DOE Joint Genome Institute"/>
            <person name="Haitjema C.H."/>
            <person name="Gilmore S.P."/>
            <person name="Henske J.K."/>
            <person name="Solomon K.V."/>
            <person name="De Groot R."/>
            <person name="Kuo A."/>
            <person name="Mondo S.J."/>
            <person name="Salamov A.A."/>
            <person name="Labutti K."/>
            <person name="Zhao Z."/>
            <person name="Chiniquy J."/>
            <person name="Barry K."/>
            <person name="Brewer H.M."/>
            <person name="Purvine S.O."/>
            <person name="Wright A.T."/>
            <person name="Boxma B."/>
            <person name="Van Alen T."/>
            <person name="Hackstein J.H."/>
            <person name="Baker S.E."/>
            <person name="Grigoriev I.V."/>
            <person name="O'Malley M.A."/>
        </authorList>
    </citation>
    <scope>NUCLEOTIDE SEQUENCE [LARGE SCALE GENOMIC DNA]</scope>
    <source>
        <strain evidence="10">finn</strain>
    </source>
</reference>
<dbReference type="OrthoDB" id="2140120at2759"/>
<dbReference type="CDD" id="cd00035">
    <property type="entry name" value="ChtBD1"/>
    <property type="match status" value="1"/>
</dbReference>
<evidence type="ECO:0000256" key="6">
    <source>
        <dbReference type="ARBA" id="ARBA00023277"/>
    </source>
</evidence>
<dbReference type="EMBL" id="MCFH01000008">
    <property type="protein sequence ID" value="ORX55837.1"/>
    <property type="molecule type" value="Genomic_DNA"/>
</dbReference>
<dbReference type="Gene3D" id="3.30.60.10">
    <property type="entry name" value="Endochitinase-like"/>
    <property type="match status" value="1"/>
</dbReference>
<dbReference type="Proteomes" id="UP000193719">
    <property type="component" value="Unassembled WGS sequence"/>
</dbReference>
<dbReference type="PANTHER" id="PTHR46471:SF2">
    <property type="entry name" value="CHITIN DEACETYLASE-RELATED"/>
    <property type="match status" value="1"/>
</dbReference>
<sequence length="397" mass="45207">MDGRCGEDFGRCPSGECCNSNGYCGTGSEYCSIGCQNQYGECFIHGTTIITKRNNIYEGKEGNLKLANTYNDTKEKVNKAMKLVLPDPAEAAEFKSFSEFALVGFENAMNFTETLDGIDLQYVSSEQCRAKCTDANIQFKTIINDPKNNFNLETYNKVLHESGQGTIDNDYYYNICINQCLLIDEFKEIYNNAKIDESVKLIKEETRELEEISNSYNNGLSKRNKYDCKVKDSYITVDHFINNDKDLPVYNSNDGSIFIRKTGGRVDGCSAHYKLLDDFVYFFTPACNGHDSCYHCNPNKNECDKAFQDNMYTLCNKGYSVIPRPKTLFACKAVAYSVRLVVQFSDLASDGYKSDREFVIRNKNTDLQNNDLGSYCVCDDYDYKHFVSKLYTFSPYI</sequence>
<dbReference type="InterPro" id="IPR001002">
    <property type="entry name" value="Chitin-bd_1"/>
</dbReference>
<comment type="caution">
    <text evidence="9">The sequence shown here is derived from an EMBL/GenBank/DDBJ whole genome shotgun (WGS) entry which is preliminary data.</text>
</comment>
<dbReference type="PANTHER" id="PTHR46471">
    <property type="entry name" value="CHITIN DEACETYLASE"/>
    <property type="match status" value="1"/>
</dbReference>
<protein>
    <recommendedName>
        <fullName evidence="8">Chitin-binding type-1 domain-containing protein</fullName>
    </recommendedName>
</protein>
<dbReference type="SUPFAM" id="SSF57016">
    <property type="entry name" value="Plant lectins/antimicrobial peptides"/>
    <property type="match status" value="1"/>
</dbReference>
<keyword evidence="4" id="KW-0732">Signal</keyword>
<reference evidence="9 10" key="2">
    <citation type="submission" date="2016-08" db="EMBL/GenBank/DDBJ databases">
        <title>Pervasive Adenine N6-methylation of Active Genes in Fungi.</title>
        <authorList>
            <consortium name="DOE Joint Genome Institute"/>
            <person name="Mondo S.J."/>
            <person name="Dannebaum R.O."/>
            <person name="Kuo R.C."/>
            <person name="Labutti K."/>
            <person name="Haridas S."/>
            <person name="Kuo A."/>
            <person name="Salamov A."/>
            <person name="Ahrendt S.R."/>
            <person name="Lipzen A."/>
            <person name="Sullivan W."/>
            <person name="Andreopoulos W.B."/>
            <person name="Clum A."/>
            <person name="Lindquist E."/>
            <person name="Daum C."/>
            <person name="Ramamoorthy G.K."/>
            <person name="Gryganskyi A."/>
            <person name="Culley D."/>
            <person name="Magnuson J.K."/>
            <person name="James T.Y."/>
            <person name="O'Malley M.A."/>
            <person name="Stajich J.E."/>
            <person name="Spatafora J.W."/>
            <person name="Visel A."/>
            <person name="Grigoriev I.V."/>
        </authorList>
    </citation>
    <scope>NUCLEOTIDE SEQUENCE [LARGE SCALE GENOMIC DNA]</scope>
    <source>
        <strain evidence="10">finn</strain>
    </source>
</reference>
<keyword evidence="3" id="KW-0479">Metal-binding</keyword>
<keyword evidence="5" id="KW-0378">Hydrolase</keyword>
<dbReference type="GO" id="GO:0050482">
    <property type="term" value="P:arachidonate secretion"/>
    <property type="evidence" value="ECO:0007669"/>
    <property type="project" value="InterPro"/>
</dbReference>
<proteinExistence type="predicted"/>
<evidence type="ECO:0000256" key="2">
    <source>
        <dbReference type="ARBA" id="ARBA00022669"/>
    </source>
</evidence>
<accession>A0A1Y1VGH9</accession>
<evidence type="ECO:0000313" key="10">
    <source>
        <dbReference type="Proteomes" id="UP000193719"/>
    </source>
</evidence>
<feature type="disulfide bond" evidence="7">
    <location>
        <begin position="12"/>
        <end position="24"/>
    </location>
</feature>
<keyword evidence="7" id="KW-1015">Disulfide bond</keyword>
<dbReference type="SUPFAM" id="SSF48619">
    <property type="entry name" value="Phospholipase A2, PLA2"/>
    <property type="match status" value="1"/>
</dbReference>
<evidence type="ECO:0000256" key="7">
    <source>
        <dbReference type="PROSITE-ProRule" id="PRU00261"/>
    </source>
</evidence>
<dbReference type="PROSITE" id="PS50941">
    <property type="entry name" value="CHIT_BIND_I_2"/>
    <property type="match status" value="1"/>
</dbReference>
<dbReference type="AlphaFoldDB" id="A0A1Y1VGH9"/>
<dbReference type="GO" id="GO:0006644">
    <property type="term" value="P:phospholipid metabolic process"/>
    <property type="evidence" value="ECO:0007669"/>
    <property type="project" value="InterPro"/>
</dbReference>